<dbReference type="PANTHER" id="PTHR43433:SF1">
    <property type="entry name" value="BLL5160 PROTEIN"/>
    <property type="match status" value="1"/>
</dbReference>
<evidence type="ECO:0000259" key="1">
    <source>
        <dbReference type="Pfam" id="PF00561"/>
    </source>
</evidence>
<gene>
    <name evidence="2" type="ORF">EET67_18315</name>
</gene>
<name>A0A432V2E0_9HYPH</name>
<dbReference type="OrthoDB" id="9785847at2"/>
<feature type="domain" description="AB hydrolase-1" evidence="1">
    <location>
        <begin position="29"/>
        <end position="254"/>
    </location>
</feature>
<dbReference type="Gene3D" id="3.40.50.1820">
    <property type="entry name" value="alpha/beta hydrolase"/>
    <property type="match status" value="1"/>
</dbReference>
<proteinExistence type="predicted"/>
<dbReference type="GO" id="GO:0016787">
    <property type="term" value="F:hydrolase activity"/>
    <property type="evidence" value="ECO:0007669"/>
    <property type="project" value="UniProtKB-KW"/>
</dbReference>
<accession>A0A432V2E0</accession>
<dbReference type="PRINTS" id="PR00111">
    <property type="entry name" value="ABHYDROLASE"/>
</dbReference>
<dbReference type="InterPro" id="IPR050471">
    <property type="entry name" value="AB_hydrolase"/>
</dbReference>
<dbReference type="Proteomes" id="UP000281647">
    <property type="component" value="Unassembled WGS sequence"/>
</dbReference>
<dbReference type="AlphaFoldDB" id="A0A432V2E0"/>
<dbReference type="Pfam" id="PF00561">
    <property type="entry name" value="Abhydrolase_1"/>
    <property type="match status" value="1"/>
</dbReference>
<dbReference type="InterPro" id="IPR000073">
    <property type="entry name" value="AB_hydrolase_1"/>
</dbReference>
<dbReference type="RefSeq" id="WP_128627991.1">
    <property type="nucleotide sequence ID" value="NZ_RKST01000020.1"/>
</dbReference>
<dbReference type="EMBL" id="RKST01000020">
    <property type="protein sequence ID" value="RUM96306.1"/>
    <property type="molecule type" value="Genomic_DNA"/>
</dbReference>
<comment type="caution">
    <text evidence="2">The sequence shown here is derived from an EMBL/GenBank/DDBJ whole genome shotgun (WGS) entry which is preliminary data.</text>
</comment>
<dbReference type="InterPro" id="IPR029058">
    <property type="entry name" value="AB_hydrolase_fold"/>
</dbReference>
<sequence length="270" mass="29427">MGSAPTNQILMKDGTPINFSMIGMGPARIVLCHSLAMDHRFWLPVARQLGDEAAVLVWDCRGHGASGKPKGPYTVELFADDLAAVMDAVEWPRAIIGGASMGGCVTLAFAGRHRQRVQGLGLFDTTAWYGEDAPQAWSQRAEKAVANGLPALIDFQLSRWFTDAFRQTQPQIVEECVSVFLANDVAAYAESCRMLSRADLRDVLPTIGAPVEIVVGEEDYATPPSMARALEARIAGARLDVIEGARHLTPLEHPDRIAAHLRRLIERRAS</sequence>
<keyword evidence="3" id="KW-1185">Reference proteome</keyword>
<keyword evidence="2" id="KW-0378">Hydrolase</keyword>
<reference evidence="2 3" key="1">
    <citation type="submission" date="2018-11" db="EMBL/GenBank/DDBJ databases">
        <title>Pseudaminobacter arsenicus sp. nov., an arsenic-resistant bacterium isolated from arsenic-rich aquifers.</title>
        <authorList>
            <person name="Mu Y."/>
        </authorList>
    </citation>
    <scope>NUCLEOTIDE SEQUENCE [LARGE SCALE GENOMIC DNA]</scope>
    <source>
        <strain evidence="2 3">CB3</strain>
    </source>
</reference>
<organism evidence="2 3">
    <name type="scientific">Borborobacter arsenicus</name>
    <dbReference type="NCBI Taxonomy" id="1851146"/>
    <lineage>
        <taxon>Bacteria</taxon>
        <taxon>Pseudomonadati</taxon>
        <taxon>Pseudomonadota</taxon>
        <taxon>Alphaproteobacteria</taxon>
        <taxon>Hyphomicrobiales</taxon>
        <taxon>Phyllobacteriaceae</taxon>
        <taxon>Borborobacter</taxon>
    </lineage>
</organism>
<protein>
    <submittedName>
        <fullName evidence="2">Alpha/beta fold hydrolase</fullName>
    </submittedName>
</protein>
<dbReference type="SUPFAM" id="SSF53474">
    <property type="entry name" value="alpha/beta-Hydrolases"/>
    <property type="match status" value="1"/>
</dbReference>
<dbReference type="PANTHER" id="PTHR43433">
    <property type="entry name" value="HYDROLASE, ALPHA/BETA FOLD FAMILY PROTEIN"/>
    <property type="match status" value="1"/>
</dbReference>
<evidence type="ECO:0000313" key="2">
    <source>
        <dbReference type="EMBL" id="RUM96306.1"/>
    </source>
</evidence>
<evidence type="ECO:0000313" key="3">
    <source>
        <dbReference type="Proteomes" id="UP000281647"/>
    </source>
</evidence>